<keyword evidence="1" id="KW-0472">Membrane</keyword>
<sequence length="132" mass="14579">MIQSTAYFNRMETLTHYLCGVLIVFLPNVPLICKGLLLGQHIDITMIIAGSIFIPALALFLGAWSKSPNLFQGLYLFVWYIGIGGNVYILNFTGLCNAGPGIGMKIFVVYLALSFVLLAGTYIKRLIELKTK</sequence>
<evidence type="ECO:0000313" key="2">
    <source>
        <dbReference type="EMBL" id="MPM85198.1"/>
    </source>
</evidence>
<comment type="caution">
    <text evidence="2">The sequence shown here is derived from an EMBL/GenBank/DDBJ whole genome shotgun (WGS) entry which is preliminary data.</text>
</comment>
<evidence type="ECO:0000256" key="1">
    <source>
        <dbReference type="SAM" id="Phobius"/>
    </source>
</evidence>
<keyword evidence="1" id="KW-0812">Transmembrane</keyword>
<reference evidence="2" key="1">
    <citation type="submission" date="2019-08" db="EMBL/GenBank/DDBJ databases">
        <authorList>
            <person name="Kucharzyk K."/>
            <person name="Murdoch R.W."/>
            <person name="Higgins S."/>
            <person name="Loffler F."/>
        </authorList>
    </citation>
    <scope>NUCLEOTIDE SEQUENCE</scope>
</reference>
<accession>A0A645D812</accession>
<feature type="transmembrane region" description="Helical" evidence="1">
    <location>
        <begin position="44"/>
        <end position="64"/>
    </location>
</feature>
<feature type="transmembrane region" description="Helical" evidence="1">
    <location>
        <begin position="102"/>
        <end position="123"/>
    </location>
</feature>
<dbReference type="EMBL" id="VSSQ01033559">
    <property type="protein sequence ID" value="MPM85198.1"/>
    <property type="molecule type" value="Genomic_DNA"/>
</dbReference>
<keyword evidence="1" id="KW-1133">Transmembrane helix</keyword>
<proteinExistence type="predicted"/>
<feature type="transmembrane region" description="Helical" evidence="1">
    <location>
        <begin position="14"/>
        <end position="32"/>
    </location>
</feature>
<dbReference type="AlphaFoldDB" id="A0A645D812"/>
<gene>
    <name evidence="2" type="ORF">SDC9_132276</name>
</gene>
<organism evidence="2">
    <name type="scientific">bioreactor metagenome</name>
    <dbReference type="NCBI Taxonomy" id="1076179"/>
    <lineage>
        <taxon>unclassified sequences</taxon>
        <taxon>metagenomes</taxon>
        <taxon>ecological metagenomes</taxon>
    </lineage>
</organism>
<feature type="transmembrane region" description="Helical" evidence="1">
    <location>
        <begin position="70"/>
        <end position="90"/>
    </location>
</feature>
<name>A0A645D812_9ZZZZ</name>
<protein>
    <submittedName>
        <fullName evidence="2">Uncharacterized protein</fullName>
    </submittedName>
</protein>